<feature type="transmembrane region" description="Helical" evidence="2">
    <location>
        <begin position="62"/>
        <end position="84"/>
    </location>
</feature>
<feature type="compositionally biased region" description="Polar residues" evidence="1">
    <location>
        <begin position="465"/>
        <end position="475"/>
    </location>
</feature>
<dbReference type="OrthoDB" id="9902612at2"/>
<feature type="compositionally biased region" description="Low complexity" evidence="1">
    <location>
        <begin position="525"/>
        <end position="535"/>
    </location>
</feature>
<feature type="compositionally biased region" description="Polar residues" evidence="1">
    <location>
        <begin position="579"/>
        <end position="589"/>
    </location>
</feature>
<dbReference type="PATRIC" id="fig|883092.3.peg.2457"/>
<feature type="region of interest" description="Disordered" evidence="1">
    <location>
        <begin position="1"/>
        <end position="67"/>
    </location>
</feature>
<feature type="compositionally biased region" description="Basic residues" evidence="1">
    <location>
        <begin position="46"/>
        <end position="57"/>
    </location>
</feature>
<sequence>MEPLKKSNNVNASHGTGTPVVNKPGQVNRPSFKTNKAKKQVFGSPKKPKKNNKKKNKGGMPLPLKIGGGVAAGALAVGIIGYAMTNNHANNSASNKDNSTDSDLTGKGSDDGTNDLTKNKKKNSNNKKSKKSKKDGKETDLLNDILDGEGAKASGKHSSSKSSSSEELDSLIKSMGSDSKGSHKGGASLKQLAKKATESKAVAENLGGSKSSKISEKEKSRNEIGTEKKNTSELQQLANKNKNAKSVSSEPKIPGQSNITKGTTTNSKNTTHHNISTGTKGQPTTAPGHGHHGGGTQPTGQPTTAPGHGHHGGGTQPTSQPTTVPDHGHHGGGTQPTSQPTTVPDHGHHSGGTQPTSQPTTVPDHGHHGGGTQPTSQPTTAPDYGHHGGETQPTSQPTTAPDHGHHGGGTQPTSQPTTAPGHGHHGGGTQPTSQPTTVPDHGHHGGGTQPTSQPTTVPDHGHHSGGTQPTSQPTTVPDHGHHGGGTQPTSQPTTAPDYGHHGGETQPTSQPTTAPDHGHHGGGTQPTSQPTTAPGHGHHGGGTQPTSQPTTVPDHGHHGGGTQPTSQPTTVPDHGHHSGGTQPTSQPTTVPDHGHHGGGTQPTSQPTTAPDYGHHGGETQPTSQPTTAPDHGHHGGGTQPTSQPTTAPDHGHHGGGTQSTTAPTPTLPYENVPDGTTKTVQFVDSDGKVVGTGELTKHGNGVSLNDIPSGYKLADEDANGKSAQLLQWPNQISVVSDGSQPTTKYPSDSVPDGTTKSIQFVDSNGKVVGTGELTKHGNGVSLNGIPSGYKLSDEDANGKSAQLLQWQNQIKVVSDGSQPATPTYLFEKVADGSSKPVTFVDSQGKSVGTGTITKEKNSVNINDIPDGYKLADLDSNGQSPQLLQWPDQISVVSDGSQSSQPTTPTYPFEKVADGSSKSVTFVDSQGKNVGTGSITRNGNGVNVSGIPGGYKLADEDSQGQSAQLLQWPNQISVVSDGSKSATPSYPAQSITNGTSKSVKFIDDSGKVVGTGTISKNGDSINVDGIPGGYELSDEGSQGQSAQLLQWPDQLSVVATGGAPSTNQSTGNSEGQLINGDASKTYPFEKVANGTTKDVSFVDSNGKVVGTGKLYKSNNSVSIDGIPGGYKLSDEDSQGQSAQLLDWPNKIVVVADGSSKPTTTYAAENIPDGTSKSVKYVDMNGNVLGTGTITKHGNGVSADGIPYGYKVAGAEGNQMNDLLNWSDQITLMPANSAIA</sequence>
<evidence type="ECO:0000313" key="3">
    <source>
        <dbReference type="EMBL" id="EKB62051.1"/>
    </source>
</evidence>
<dbReference type="EMBL" id="AGZG01000118">
    <property type="protein sequence ID" value="EKB62051.1"/>
    <property type="molecule type" value="Genomic_DNA"/>
</dbReference>
<feature type="compositionally biased region" description="Polar residues" evidence="1">
    <location>
        <begin position="232"/>
        <end position="249"/>
    </location>
</feature>
<feature type="compositionally biased region" description="Basic and acidic residues" evidence="1">
    <location>
        <begin position="213"/>
        <end position="231"/>
    </location>
</feature>
<feature type="compositionally biased region" description="Polar residues" evidence="1">
    <location>
        <begin position="1"/>
        <end position="16"/>
    </location>
</feature>
<accession>K1M3Q1</accession>
<protein>
    <submittedName>
        <fullName evidence="3">Uncharacterized protein</fullName>
    </submittedName>
</protein>
<feature type="compositionally biased region" description="Basic residues" evidence="1">
    <location>
        <begin position="119"/>
        <end position="134"/>
    </location>
</feature>
<feature type="compositionally biased region" description="Polar residues" evidence="1">
    <location>
        <begin position="351"/>
        <end position="361"/>
    </location>
</feature>
<reference evidence="3 4" key="1">
    <citation type="submission" date="2012-07" db="EMBL/GenBank/DDBJ databases">
        <title>The Genome Sequence of Lactobacillus crispatus FB077-07.</title>
        <authorList>
            <consortium name="The Broad Institute Genome Sequencing Platform"/>
            <person name="Earl A."/>
            <person name="Ward D."/>
            <person name="Feldgarden M."/>
            <person name="Gevers D."/>
            <person name="Saerens B."/>
            <person name="Vaneechoutte M."/>
            <person name="Walker B."/>
            <person name="Young S.K."/>
            <person name="Zeng Q."/>
            <person name="Gargeya S."/>
            <person name="Fitzgerald M."/>
            <person name="Haas B."/>
            <person name="Abouelleil A."/>
            <person name="Alvarado L."/>
            <person name="Arachchi H.M."/>
            <person name="Berlin A.M."/>
            <person name="Chapman S.B."/>
            <person name="Goldberg J."/>
            <person name="Griggs A."/>
            <person name="Gujja S."/>
            <person name="Hansen M."/>
            <person name="Howarth C."/>
            <person name="Imamovic A."/>
            <person name="Larimer J."/>
            <person name="McCowen C."/>
            <person name="Montmayeur A."/>
            <person name="Murphy C."/>
            <person name="Neiman D."/>
            <person name="Pearson M."/>
            <person name="Priest M."/>
            <person name="Roberts A."/>
            <person name="Saif S."/>
            <person name="Shea T."/>
            <person name="Sisk P."/>
            <person name="Sykes S."/>
            <person name="Wortman J."/>
            <person name="Nusbaum C."/>
            <person name="Birren B."/>
        </authorList>
    </citation>
    <scope>NUCLEOTIDE SEQUENCE [LARGE SCALE GENOMIC DNA]</scope>
    <source>
        <strain evidence="3 4">FB077-07</strain>
    </source>
</reference>
<dbReference type="AlphaFoldDB" id="K1M3Q1"/>
<keyword evidence="2" id="KW-1133">Transmembrane helix</keyword>
<dbReference type="RefSeq" id="WP_005729973.1">
    <property type="nucleotide sequence ID" value="NZ_JH932275.1"/>
</dbReference>
<dbReference type="Proteomes" id="UP000004722">
    <property type="component" value="Unassembled WGS sequence"/>
</dbReference>
<proteinExistence type="predicted"/>
<feature type="region of interest" description="Disordered" evidence="1">
    <location>
        <begin position="735"/>
        <end position="756"/>
    </location>
</feature>
<comment type="caution">
    <text evidence="3">The sequence shown here is derived from an EMBL/GenBank/DDBJ whole genome shotgun (WGS) entry which is preliminary data.</text>
</comment>
<organism evidence="3 4">
    <name type="scientific">Lactobacillus crispatus FB077-07</name>
    <dbReference type="NCBI Taxonomy" id="883092"/>
    <lineage>
        <taxon>Bacteria</taxon>
        <taxon>Bacillati</taxon>
        <taxon>Bacillota</taxon>
        <taxon>Bacilli</taxon>
        <taxon>Lactobacillales</taxon>
        <taxon>Lactobacillaceae</taxon>
        <taxon>Lactobacillus</taxon>
    </lineage>
</organism>
<feature type="compositionally biased region" description="Low complexity" evidence="1">
    <location>
        <begin position="298"/>
        <end position="307"/>
    </location>
</feature>
<dbReference type="HOGENOM" id="CLU_267347_0_0_9"/>
<gene>
    <name evidence="3" type="ORF">HMPREF9249_02475</name>
</gene>
<feature type="compositionally biased region" description="Low complexity" evidence="1">
    <location>
        <begin position="258"/>
        <end position="288"/>
    </location>
</feature>
<keyword evidence="2" id="KW-0812">Transmembrane</keyword>
<feature type="region of interest" description="Disordered" evidence="1">
    <location>
        <begin position="87"/>
        <end position="679"/>
    </location>
</feature>
<name>K1M3Q1_9LACO</name>
<evidence type="ECO:0000313" key="4">
    <source>
        <dbReference type="Proteomes" id="UP000004722"/>
    </source>
</evidence>
<evidence type="ECO:0000256" key="1">
    <source>
        <dbReference type="SAM" id="MobiDB-lite"/>
    </source>
</evidence>
<feature type="compositionally biased region" description="Low complexity" evidence="1">
    <location>
        <begin position="411"/>
        <end position="421"/>
    </location>
</feature>
<feature type="compositionally biased region" description="Polar residues" evidence="1">
    <location>
        <begin position="87"/>
        <end position="103"/>
    </location>
</feature>
<evidence type="ECO:0000256" key="2">
    <source>
        <dbReference type="SAM" id="Phobius"/>
    </source>
</evidence>
<keyword evidence="2" id="KW-0472">Membrane</keyword>